<keyword evidence="11" id="KW-0103">Bromodomain</keyword>
<organism evidence="22 23">
    <name type="scientific">Brachionus plicatilis</name>
    <name type="common">Marine rotifer</name>
    <name type="synonym">Brachionus muelleri</name>
    <dbReference type="NCBI Taxonomy" id="10195"/>
    <lineage>
        <taxon>Eukaryota</taxon>
        <taxon>Metazoa</taxon>
        <taxon>Spiralia</taxon>
        <taxon>Gnathifera</taxon>
        <taxon>Rotifera</taxon>
        <taxon>Eurotatoria</taxon>
        <taxon>Monogononta</taxon>
        <taxon>Pseudotrocha</taxon>
        <taxon>Ploima</taxon>
        <taxon>Brachionidae</taxon>
        <taxon>Brachionus</taxon>
    </lineage>
</organism>
<reference evidence="22 23" key="1">
    <citation type="journal article" date="2018" name="Sci. Rep.">
        <title>Genomic signatures of local adaptation to the degree of environmental predictability in rotifers.</title>
        <authorList>
            <person name="Franch-Gras L."/>
            <person name="Hahn C."/>
            <person name="Garcia-Roger E.M."/>
            <person name="Carmona M.J."/>
            <person name="Serra M."/>
            <person name="Gomez A."/>
        </authorList>
    </citation>
    <scope>NUCLEOTIDE SEQUENCE [LARGE SCALE GENOMIC DNA]</scope>
    <source>
        <strain evidence="22">HYR1</strain>
    </source>
</reference>
<evidence type="ECO:0000256" key="16">
    <source>
        <dbReference type="SAM" id="Coils"/>
    </source>
</evidence>
<dbReference type="SUPFAM" id="SSF82199">
    <property type="entry name" value="SET domain"/>
    <property type="match status" value="1"/>
</dbReference>
<evidence type="ECO:0000313" key="22">
    <source>
        <dbReference type="EMBL" id="RNA03907.1"/>
    </source>
</evidence>
<dbReference type="SMART" id="SM00317">
    <property type="entry name" value="SET"/>
    <property type="match status" value="1"/>
</dbReference>
<dbReference type="SMART" id="SM00508">
    <property type="entry name" value="PostSET"/>
    <property type="match status" value="1"/>
</dbReference>
<keyword evidence="6" id="KW-0677">Repeat</keyword>
<keyword evidence="3 22" id="KW-0808">Transferase</keyword>
<dbReference type="InterPro" id="IPR046341">
    <property type="entry name" value="SET_dom_sf"/>
</dbReference>
<dbReference type="InterPro" id="IPR003888">
    <property type="entry name" value="FYrich_N"/>
</dbReference>
<feature type="region of interest" description="Disordered" evidence="17">
    <location>
        <begin position="46"/>
        <end position="124"/>
    </location>
</feature>
<dbReference type="SMART" id="SM00249">
    <property type="entry name" value="PHD"/>
    <property type="match status" value="3"/>
</dbReference>
<keyword evidence="2 22" id="KW-0489">Methyltransferase</keyword>
<dbReference type="CDD" id="cd15506">
    <property type="entry name" value="PHD1_KMT2A_like"/>
    <property type="match status" value="1"/>
</dbReference>
<dbReference type="SMART" id="SM00542">
    <property type="entry name" value="FYRC"/>
    <property type="match status" value="1"/>
</dbReference>
<feature type="domain" description="Post-SET" evidence="20">
    <location>
        <begin position="2065"/>
        <end position="2081"/>
    </location>
</feature>
<evidence type="ECO:0000313" key="23">
    <source>
        <dbReference type="Proteomes" id="UP000276133"/>
    </source>
</evidence>
<feature type="compositionally biased region" description="Basic and acidic residues" evidence="17">
    <location>
        <begin position="50"/>
        <end position="63"/>
    </location>
</feature>
<feature type="compositionally biased region" description="Acidic residues" evidence="17">
    <location>
        <begin position="111"/>
        <end position="124"/>
    </location>
</feature>
<dbReference type="PROSITE" id="PS50280">
    <property type="entry name" value="SET"/>
    <property type="match status" value="1"/>
</dbReference>
<name>A0A3M7PXR0_BRAPC</name>
<evidence type="ECO:0000256" key="4">
    <source>
        <dbReference type="ARBA" id="ARBA00022691"/>
    </source>
</evidence>
<evidence type="ECO:0000259" key="21">
    <source>
        <dbReference type="PROSITE" id="PS51805"/>
    </source>
</evidence>
<dbReference type="Pfam" id="PF05965">
    <property type="entry name" value="FYRC"/>
    <property type="match status" value="1"/>
</dbReference>
<dbReference type="GO" id="GO:0032259">
    <property type="term" value="P:methylation"/>
    <property type="evidence" value="ECO:0007669"/>
    <property type="project" value="UniProtKB-KW"/>
</dbReference>
<sequence>MSNETNNSQNEFDMDTSVRNELDLIDNLGLDEIKDYLNEPDSSKIASDFVHMDGPDKKLDARKKSTRKKRYKFTHLSRSQRLRIQNRRLNKQPTDVAEHSSAQVNESNENSNDESNESNDEADELDQDLTTNQYLIQGKQIELNRSDYNKYIVHGKWRPAEFFRLKQLDTSTKCEFCSFKSKTHIENHSICYHCRNFAHVSLIKHHMFVCKDNNRGPNQRCKFKRLNNTTLQAQDPDKIYCRFCHFSLILDTLPSLNRLQKYLVQFVNNRVIYVNSSSKKTMLWKTRLDLNKNEPSSVRPPAPVVPKIAEKPLRKPVEPPKTLVDKENKPADVLNESVDLNYDDRPLKGPRVKHVSRSRPLYLQPLDHNQKKANRIKFYDELKTINQDKEHVFITWQSFTSDLKNQFTLSALPEKFKASLYTTYEFKFLEASKTKNLNEVLISSEQSGRKNDASVEKGEERPFRAKIRKTGPRVEGQSSVLKTVFDWDDYFERNHRISSNQNFRLSCLNQNGKDTYVPKSMSLIKATSQFDYDSTSSKRFSCKLNSYKDRFQFNLDSLNDKLKESINQLNTDFASNDKNNNTTLSSNKNILINSNDFFQTSSLNNGNGNSSNTGTIPFPFVIPDYLVWDNNIINKYRDIPGTGFSVISYSPYSIKSLCFLCGSTPENDNKFYYCTICCQPYHEFCLEDYQKPKANTILLDWLCPCCKYCEICHLITDDLQFCYKCGDSYHFDCLKKSSYPRRLTKKRKQWLCFKCFECKICFTKNSFYDKKSYSRMNNYDYSTCFKCYEKYQLEKPFKCCNLMFNDCIQDNEKLDIYKFIYQCRTCLNYFHYHCLGLSKIDIDLLLMNGLRPECKSCDSEPNSLKQQISLFKANIFNDIVSSVQDNPACAFTDDLVESINDFFIQSKTGIENSDDQLRLKLIQKIETRHNWLLDYMNDNELGIKPKEKESAEPETEKMEVIEQNEPVEIRVKSEQEIQKEQMLLEETKKNFIFSDLVKVPHEDHTYSIASNSIALALQASDIFDENLTLEKLNSFLERIKECQMNPTLQKIFNAHFAPINALNANSGSTAAPLKPFNSRKLDRFDKISESKMDFNNLDTIRIFSNVKHNAVDCRECMACRLIGDDDICGRLIPFDCYWIHLNCLLWSDDVLIDDCIIEQILSVFNKTKTICSYCKRDGATITCDYKSCSLSYHFNCAFESKCLICEDLSQSQPDKRSKFQGFCIYCPEHASHQTEDDFLKESKFKKSIFIDVHDDNYRRKYSFPKFSLNPPKQKPYILIGSLQIDNLGDLETLSDHKDYLCPVDFECSRLFWSTNELGKKCIYKCRIRLLNDYKKDLEKKSQSSEENSLNTSDLRFYLDNFCEEKEQNLNQKLNEDIGLLSQVDGLNDLNLNPNKSVLKFSNANGGVSFIRPPQTTIRLPGLSNPATNQNTEKPKVLKLEANNLKFSNLKTTYVRVPNQQTLTSDIFKNPILNINQPRNDAVLSPRSDRSDSSLNLNNSSYLVNPLQSSLDDMGHESTLNATDITVNENFKIFDRKEKVPKVKKDKIGKEKKPRKIKAESLSTKCTVAALLNAFNKVEKPSELAFSNSDVSNDHVSSTSNSSQLCGYAPTDSQLSIRIPNDSLNNFDFFVKKKEKKMATTPKVKNKLRDYFKDDFDFKISFTNSLASGSQLNVIPQNVQPIGADSGSNFENPIKSMDFVEAKRMDKQIRKKEAKLMKAKVKIISLNEKKRMKIAKKMSIQSSLMDDQLFEQYAMSNAANSYNRCIVNNYYNDLDLESSNNKLVFEITCEDGLKVISHDLNRAWKVIFDKIRKLRQEHKLKNIAFKNLNGVRMCGLDSPAVIYMLEQLESIQFCPLYKTKYIHSQNTNDRWIINLNNCARTQKHDGAKKCLDPFYWLASEHRSLNFLNLSQRFDQKFFQAAKALQSLDICGSTKYRHLKDFSKSALVVKRSPIHGRGLFTLVDLSQGQMIIEYSGEIIRNEVCDKREKFYESKGIGCYMFRIDEFEVIDATTKGNQARFINHSCDPNCISRVLVIGGHKHIVIFAQRAISRGEELTYDYKFPKEDVKIKCLCKSSRCRKYLN</sequence>
<feature type="domain" description="PHD-type" evidence="18">
    <location>
        <begin position="655"/>
        <end position="709"/>
    </location>
</feature>
<keyword evidence="13" id="KW-0804">Transcription</keyword>
<evidence type="ECO:0000256" key="3">
    <source>
        <dbReference type="ARBA" id="ARBA00022679"/>
    </source>
</evidence>
<dbReference type="InterPro" id="IPR013083">
    <property type="entry name" value="Znf_RING/FYVE/PHD"/>
</dbReference>
<feature type="compositionally biased region" description="Basic residues" evidence="17">
    <location>
        <begin position="64"/>
        <end position="90"/>
    </location>
</feature>
<dbReference type="Pfam" id="PF05964">
    <property type="entry name" value="FYRN"/>
    <property type="match status" value="1"/>
</dbReference>
<dbReference type="SMART" id="SM00541">
    <property type="entry name" value="FYRN"/>
    <property type="match status" value="1"/>
</dbReference>
<feature type="domain" description="PHD-type" evidence="21">
    <location>
        <begin position="1113"/>
        <end position="1230"/>
    </location>
</feature>
<protein>
    <submittedName>
        <fullName evidence="22">Histone-lysine N-methyltransferase 2B</fullName>
    </submittedName>
</protein>
<evidence type="ECO:0000256" key="13">
    <source>
        <dbReference type="ARBA" id="ARBA00023163"/>
    </source>
</evidence>
<accession>A0A3M7PXR0</accession>
<dbReference type="EMBL" id="REGN01008303">
    <property type="protein sequence ID" value="RNA03907.1"/>
    <property type="molecule type" value="Genomic_DNA"/>
</dbReference>
<keyword evidence="16" id="KW-0175">Coiled coil</keyword>
<dbReference type="Pfam" id="PF13771">
    <property type="entry name" value="zf-HC5HC2H"/>
    <property type="match status" value="1"/>
</dbReference>
<dbReference type="Pfam" id="PF00856">
    <property type="entry name" value="SET"/>
    <property type="match status" value="1"/>
</dbReference>
<dbReference type="Proteomes" id="UP000276133">
    <property type="component" value="Unassembled WGS sequence"/>
</dbReference>
<feature type="region of interest" description="Disordered" evidence="17">
    <location>
        <begin position="1477"/>
        <end position="1496"/>
    </location>
</feature>
<proteinExistence type="predicted"/>
<keyword evidence="9" id="KW-0156">Chromatin regulator</keyword>
<keyword evidence="7 15" id="KW-0863">Zinc-finger</keyword>
<dbReference type="FunFam" id="2.170.270.10:FF:000004">
    <property type="entry name" value="Histone-lysine N-methyltransferase"/>
    <property type="match status" value="1"/>
</dbReference>
<evidence type="ECO:0000256" key="9">
    <source>
        <dbReference type="ARBA" id="ARBA00022853"/>
    </source>
</evidence>
<keyword evidence="5" id="KW-0479">Metal-binding</keyword>
<dbReference type="InterPro" id="IPR019787">
    <property type="entry name" value="Znf_PHD-finger"/>
</dbReference>
<dbReference type="GO" id="GO:0008270">
    <property type="term" value="F:zinc ion binding"/>
    <property type="evidence" value="ECO:0007669"/>
    <property type="project" value="UniProtKB-KW"/>
</dbReference>
<keyword evidence="10" id="KW-0805">Transcription regulation</keyword>
<dbReference type="PROSITE" id="PS51543">
    <property type="entry name" value="FYRC"/>
    <property type="match status" value="1"/>
</dbReference>
<dbReference type="Gene3D" id="3.30.160.360">
    <property type="match status" value="2"/>
</dbReference>
<dbReference type="Gene3D" id="2.170.270.10">
    <property type="entry name" value="SET domain"/>
    <property type="match status" value="1"/>
</dbReference>
<keyword evidence="8" id="KW-0862">Zinc</keyword>
<evidence type="ECO:0000256" key="15">
    <source>
        <dbReference type="PROSITE-ProRule" id="PRU00146"/>
    </source>
</evidence>
<dbReference type="PROSITE" id="PS50016">
    <property type="entry name" value="ZF_PHD_2"/>
    <property type="match status" value="2"/>
</dbReference>
<dbReference type="GO" id="GO:0045893">
    <property type="term" value="P:positive regulation of DNA-templated transcription"/>
    <property type="evidence" value="ECO:0007669"/>
    <property type="project" value="TreeGrafter"/>
</dbReference>
<evidence type="ECO:0000256" key="17">
    <source>
        <dbReference type="SAM" id="MobiDB-lite"/>
    </source>
</evidence>
<evidence type="ECO:0000256" key="2">
    <source>
        <dbReference type="ARBA" id="ARBA00022603"/>
    </source>
</evidence>
<evidence type="ECO:0000256" key="8">
    <source>
        <dbReference type="ARBA" id="ARBA00022833"/>
    </source>
</evidence>
<evidence type="ECO:0000259" key="20">
    <source>
        <dbReference type="PROSITE" id="PS50868"/>
    </source>
</evidence>
<dbReference type="STRING" id="10195.A0A3M7PXR0"/>
<feature type="domain" description="PHD-type" evidence="18">
    <location>
        <begin position="706"/>
        <end position="758"/>
    </location>
</feature>
<evidence type="ECO:0000256" key="14">
    <source>
        <dbReference type="ARBA" id="ARBA00023242"/>
    </source>
</evidence>
<evidence type="ECO:0000256" key="10">
    <source>
        <dbReference type="ARBA" id="ARBA00023015"/>
    </source>
</evidence>
<evidence type="ECO:0000256" key="1">
    <source>
        <dbReference type="ARBA" id="ARBA00004123"/>
    </source>
</evidence>
<dbReference type="InterPro" id="IPR003889">
    <property type="entry name" value="FYrich_C"/>
</dbReference>
<evidence type="ECO:0000256" key="6">
    <source>
        <dbReference type="ARBA" id="ARBA00022737"/>
    </source>
</evidence>
<dbReference type="PANTHER" id="PTHR45838:SF4">
    <property type="entry name" value="HISTONE-LYSINE N-METHYLTRANSFERASE TRITHORAX"/>
    <property type="match status" value="1"/>
</dbReference>
<comment type="caution">
    <text evidence="22">The sequence shown here is derived from an EMBL/GenBank/DDBJ whole genome shotgun (WGS) entry which is preliminary data.</text>
</comment>
<keyword evidence="12" id="KW-0238">DNA-binding</keyword>
<feature type="domain" description="SET" evidence="19">
    <location>
        <begin position="1943"/>
        <end position="2059"/>
    </location>
</feature>
<dbReference type="InterPro" id="IPR034732">
    <property type="entry name" value="EPHD"/>
</dbReference>
<dbReference type="PROSITE" id="PS50868">
    <property type="entry name" value="POST_SET"/>
    <property type="match status" value="1"/>
</dbReference>
<gene>
    <name evidence="22" type="ORF">BpHYR1_009232</name>
</gene>
<evidence type="ECO:0000256" key="12">
    <source>
        <dbReference type="ARBA" id="ARBA00023125"/>
    </source>
</evidence>
<dbReference type="PANTHER" id="PTHR45838">
    <property type="entry name" value="HISTONE-LYSINE-N-METHYLTRANSFERASE 2 KMT2 FAMILY MEMBER"/>
    <property type="match status" value="1"/>
</dbReference>
<dbReference type="InterPro" id="IPR001214">
    <property type="entry name" value="SET_dom"/>
</dbReference>
<dbReference type="GO" id="GO:0003677">
    <property type="term" value="F:DNA binding"/>
    <property type="evidence" value="ECO:0007669"/>
    <property type="project" value="UniProtKB-KW"/>
</dbReference>
<dbReference type="GO" id="GO:0035097">
    <property type="term" value="C:histone methyltransferase complex"/>
    <property type="evidence" value="ECO:0007669"/>
    <property type="project" value="TreeGrafter"/>
</dbReference>
<dbReference type="InterPro" id="IPR003616">
    <property type="entry name" value="Post-SET_dom"/>
</dbReference>
<comment type="subcellular location">
    <subcellularLocation>
        <location evidence="1">Nucleus</location>
    </subcellularLocation>
</comment>
<evidence type="ECO:0000259" key="18">
    <source>
        <dbReference type="PROSITE" id="PS50016"/>
    </source>
</evidence>
<keyword evidence="23" id="KW-1185">Reference proteome</keyword>
<dbReference type="OrthoDB" id="308383at2759"/>
<dbReference type="Gene3D" id="3.30.40.10">
    <property type="entry name" value="Zinc/RING finger domain, C3HC4 (zinc finger)"/>
    <property type="match status" value="2"/>
</dbReference>
<evidence type="ECO:0000256" key="11">
    <source>
        <dbReference type="ARBA" id="ARBA00023117"/>
    </source>
</evidence>
<evidence type="ECO:0000256" key="5">
    <source>
        <dbReference type="ARBA" id="ARBA00022723"/>
    </source>
</evidence>
<evidence type="ECO:0000259" key="19">
    <source>
        <dbReference type="PROSITE" id="PS50280"/>
    </source>
</evidence>
<dbReference type="GO" id="GO:0042800">
    <property type="term" value="F:histone H3K4 methyltransferase activity"/>
    <property type="evidence" value="ECO:0007669"/>
    <property type="project" value="TreeGrafter"/>
</dbReference>
<dbReference type="PROSITE" id="PS51805">
    <property type="entry name" value="EPHD"/>
    <property type="match status" value="1"/>
</dbReference>
<dbReference type="InterPro" id="IPR001965">
    <property type="entry name" value="Znf_PHD"/>
</dbReference>
<feature type="coiled-coil region" evidence="16">
    <location>
        <begin position="1701"/>
        <end position="1728"/>
    </location>
</feature>
<keyword evidence="4" id="KW-0949">S-adenosyl-L-methionine</keyword>
<evidence type="ECO:0000256" key="7">
    <source>
        <dbReference type="ARBA" id="ARBA00022771"/>
    </source>
</evidence>
<dbReference type="PROSITE" id="PS51542">
    <property type="entry name" value="FYRN"/>
    <property type="match status" value="1"/>
</dbReference>
<keyword evidence="14" id="KW-0539">Nucleus</keyword>